<proteinExistence type="predicted"/>
<reference evidence="2 3" key="1">
    <citation type="submission" date="2019-02" db="EMBL/GenBank/DDBJ databases">
        <authorList>
            <person name="Li Y."/>
        </authorList>
    </citation>
    <scope>NUCLEOTIDE SEQUENCE [LARGE SCALE GENOMIC DNA]</scope>
    <source>
        <strain evidence="2 3">3-7</strain>
    </source>
</reference>
<dbReference type="Pfam" id="PF20008">
    <property type="entry name" value="DUF6429"/>
    <property type="match status" value="1"/>
</dbReference>
<dbReference type="EMBL" id="SGIS01000052">
    <property type="protein sequence ID" value="RZF60743.1"/>
    <property type="molecule type" value="Genomic_DNA"/>
</dbReference>
<accession>A0A4Q6XLB7</accession>
<gene>
    <name evidence="2" type="ORF">EWE75_21485</name>
</gene>
<comment type="caution">
    <text evidence="2">The sequence shown here is derived from an EMBL/GenBank/DDBJ whole genome shotgun (WGS) entry which is preliminary data.</text>
</comment>
<dbReference type="RefSeq" id="WP_130160142.1">
    <property type="nucleotide sequence ID" value="NZ_SGIS01000052.1"/>
</dbReference>
<dbReference type="AlphaFoldDB" id="A0A4Q6XLB7"/>
<sequence>MSEPEIDVELIDDAVLALMFLTLHKGRDWEPWRAWKSFDWAALGRLHGKDLLLDPVGKAKSVVLTDEGHRNRPVEAACPD</sequence>
<dbReference type="Proteomes" id="UP000292085">
    <property type="component" value="Unassembled WGS sequence"/>
</dbReference>
<name>A0A4Q6XLB7_9SPHN</name>
<evidence type="ECO:0000313" key="2">
    <source>
        <dbReference type="EMBL" id="RZF60743.1"/>
    </source>
</evidence>
<keyword evidence="3" id="KW-1185">Reference proteome</keyword>
<feature type="domain" description="DUF6429" evidence="1">
    <location>
        <begin position="9"/>
        <end position="70"/>
    </location>
</feature>
<dbReference type="OrthoDB" id="8912983at2"/>
<dbReference type="InterPro" id="IPR045489">
    <property type="entry name" value="DUF6429"/>
</dbReference>
<organism evidence="2 3">
    <name type="scientific">Sphingomonas populi</name>
    <dbReference type="NCBI Taxonomy" id="2484750"/>
    <lineage>
        <taxon>Bacteria</taxon>
        <taxon>Pseudomonadati</taxon>
        <taxon>Pseudomonadota</taxon>
        <taxon>Alphaproteobacteria</taxon>
        <taxon>Sphingomonadales</taxon>
        <taxon>Sphingomonadaceae</taxon>
        <taxon>Sphingomonas</taxon>
    </lineage>
</organism>
<protein>
    <recommendedName>
        <fullName evidence="1">DUF6429 domain-containing protein</fullName>
    </recommendedName>
</protein>
<evidence type="ECO:0000259" key="1">
    <source>
        <dbReference type="Pfam" id="PF20008"/>
    </source>
</evidence>
<evidence type="ECO:0000313" key="3">
    <source>
        <dbReference type="Proteomes" id="UP000292085"/>
    </source>
</evidence>